<sequence>VFNPGAEDGLEGWTVTGGLEAVTGLGQLQPYTGNAFFAGGARDAESRASQDVSLGSFAVLIDEGRAEAHLGACLAAAYLAFPSGESRAEPYDESEVSFTFLSGEGAELWSSSSGKYDTLYWWPYRETVAVPRGTRSVRVTVAANRRTLIGGTRNDGAIDEVFLGVEARPVAHGRLGGNLLLNPGAESGSLDSWAIEGDFRRGANLARFFTDYLVPRSGDGMFMAYPSREAGDT</sequence>
<dbReference type="EMBL" id="UINC01221997">
    <property type="protein sequence ID" value="SVE50576.1"/>
    <property type="molecule type" value="Genomic_DNA"/>
</dbReference>
<evidence type="ECO:0000313" key="1">
    <source>
        <dbReference type="EMBL" id="SVE50576.1"/>
    </source>
</evidence>
<accession>A0A383E187</accession>
<dbReference type="AlphaFoldDB" id="A0A383E187"/>
<name>A0A383E187_9ZZZZ</name>
<feature type="non-terminal residue" evidence="1">
    <location>
        <position position="233"/>
    </location>
</feature>
<proteinExistence type="predicted"/>
<organism evidence="1">
    <name type="scientific">marine metagenome</name>
    <dbReference type="NCBI Taxonomy" id="408172"/>
    <lineage>
        <taxon>unclassified sequences</taxon>
        <taxon>metagenomes</taxon>
        <taxon>ecological metagenomes</taxon>
    </lineage>
</organism>
<gene>
    <name evidence="1" type="ORF">METZ01_LOCUS503430</name>
</gene>
<reference evidence="1" key="1">
    <citation type="submission" date="2018-05" db="EMBL/GenBank/DDBJ databases">
        <authorList>
            <person name="Lanie J.A."/>
            <person name="Ng W.-L."/>
            <person name="Kazmierczak K.M."/>
            <person name="Andrzejewski T.M."/>
            <person name="Davidsen T.M."/>
            <person name="Wayne K.J."/>
            <person name="Tettelin H."/>
            <person name="Glass J.I."/>
            <person name="Rusch D."/>
            <person name="Podicherti R."/>
            <person name="Tsui H.-C.T."/>
            <person name="Winkler M.E."/>
        </authorList>
    </citation>
    <scope>NUCLEOTIDE SEQUENCE</scope>
</reference>
<feature type="non-terminal residue" evidence="1">
    <location>
        <position position="1"/>
    </location>
</feature>
<protein>
    <submittedName>
        <fullName evidence="1">Uncharacterized protein</fullName>
    </submittedName>
</protein>